<dbReference type="HAMAP" id="MF_01416">
    <property type="entry name" value="ATP_synth_delta_bact"/>
    <property type="match status" value="1"/>
</dbReference>
<keyword evidence="7 8" id="KW-0066">ATP synthesis</keyword>
<evidence type="ECO:0000313" key="9">
    <source>
        <dbReference type="EMBL" id="STX52913.1"/>
    </source>
</evidence>
<dbReference type="GO" id="GO:0046933">
    <property type="term" value="F:proton-transporting ATP synthase activity, rotational mechanism"/>
    <property type="evidence" value="ECO:0007669"/>
    <property type="project" value="UniProtKB-UniRule"/>
</dbReference>
<dbReference type="EMBL" id="UGOD01000001">
    <property type="protein sequence ID" value="STX52913.1"/>
    <property type="molecule type" value="Genomic_DNA"/>
</dbReference>
<dbReference type="OrthoDB" id="9816221at2"/>
<dbReference type="PROSITE" id="PS00389">
    <property type="entry name" value="ATPASE_DELTA"/>
    <property type="match status" value="1"/>
</dbReference>
<evidence type="ECO:0000256" key="6">
    <source>
        <dbReference type="ARBA" id="ARBA00023196"/>
    </source>
</evidence>
<keyword evidence="2 8" id="KW-0813">Transport</keyword>
<sequence>MSECVTIARPYAKAVFEYAFNTGKLRRWSDYLRNLALSVLDENAENFIDNPASTVKQHIELLIATAGQVDSEDATYLKNFITLLAENKRLKALPDIFNIFEAMRAEQEKTLTVNVISYSELSQNQQLKLIDSLSKRLQRKVTLQITIDKTLIGGAVIQAGDLVIDGSVRGKLEKLSTSLAA</sequence>
<accession>A0A378JRQ3</accession>
<keyword evidence="5 8" id="KW-0472">Membrane</keyword>
<protein>
    <recommendedName>
        <fullName evidence="8">ATP synthase subunit delta</fullName>
    </recommendedName>
    <alternativeName>
        <fullName evidence="8">ATP synthase F(1) sector subunit delta</fullName>
    </alternativeName>
    <alternativeName>
        <fullName evidence="8">F-type ATPase subunit delta</fullName>
        <shortName evidence="8">F-ATPase subunit delta</shortName>
    </alternativeName>
</protein>
<keyword evidence="9" id="KW-0378">Hydrolase</keyword>
<dbReference type="Proteomes" id="UP000254794">
    <property type="component" value="Unassembled WGS sequence"/>
</dbReference>
<keyword evidence="6 8" id="KW-0139">CF(1)</keyword>
<evidence type="ECO:0000256" key="7">
    <source>
        <dbReference type="ARBA" id="ARBA00023310"/>
    </source>
</evidence>
<comment type="function">
    <text evidence="8">This protein is part of the stalk that links CF(0) to CF(1). It either transmits conformational changes from CF(0) to CF(1) or is implicated in proton conduction.</text>
</comment>
<keyword evidence="4 8" id="KW-0406">Ion transport</keyword>
<dbReference type="GO" id="GO:0045259">
    <property type="term" value="C:proton-transporting ATP synthase complex"/>
    <property type="evidence" value="ECO:0007669"/>
    <property type="project" value="UniProtKB-KW"/>
</dbReference>
<keyword evidence="8" id="KW-1003">Cell membrane</keyword>
<evidence type="ECO:0000256" key="4">
    <source>
        <dbReference type="ARBA" id="ARBA00023065"/>
    </source>
</evidence>
<dbReference type="SUPFAM" id="SSF47928">
    <property type="entry name" value="N-terminal domain of the delta subunit of the F1F0-ATP synthase"/>
    <property type="match status" value="1"/>
</dbReference>
<evidence type="ECO:0000256" key="5">
    <source>
        <dbReference type="ARBA" id="ARBA00023136"/>
    </source>
</evidence>
<evidence type="ECO:0000313" key="10">
    <source>
        <dbReference type="Proteomes" id="UP000254794"/>
    </source>
</evidence>
<evidence type="ECO:0000256" key="8">
    <source>
        <dbReference type="HAMAP-Rule" id="MF_01416"/>
    </source>
</evidence>
<organism evidence="9 10">
    <name type="scientific">Legionella busanensis</name>
    <dbReference type="NCBI Taxonomy" id="190655"/>
    <lineage>
        <taxon>Bacteria</taxon>
        <taxon>Pseudomonadati</taxon>
        <taxon>Pseudomonadota</taxon>
        <taxon>Gammaproteobacteria</taxon>
        <taxon>Legionellales</taxon>
        <taxon>Legionellaceae</taxon>
        <taxon>Legionella</taxon>
    </lineage>
</organism>
<evidence type="ECO:0000256" key="2">
    <source>
        <dbReference type="ARBA" id="ARBA00022448"/>
    </source>
</evidence>
<reference evidence="9 10" key="1">
    <citation type="submission" date="2018-06" db="EMBL/GenBank/DDBJ databases">
        <authorList>
            <consortium name="Pathogen Informatics"/>
            <person name="Doyle S."/>
        </authorList>
    </citation>
    <scope>NUCLEOTIDE SEQUENCE [LARGE SCALE GENOMIC DNA]</scope>
    <source>
        <strain evidence="9 10">NCTC13316</strain>
    </source>
</reference>
<comment type="subcellular location">
    <subcellularLocation>
        <location evidence="8">Cell membrane</location>
        <topology evidence="8">Peripheral membrane protein</topology>
    </subcellularLocation>
    <subcellularLocation>
        <location evidence="1">Membrane</location>
    </subcellularLocation>
</comment>
<dbReference type="InterPro" id="IPR020781">
    <property type="entry name" value="ATPase_OSCP/d_CS"/>
</dbReference>
<dbReference type="NCBIfam" id="TIGR01145">
    <property type="entry name" value="ATP_synt_delta"/>
    <property type="match status" value="1"/>
</dbReference>
<name>A0A378JRQ3_9GAMM</name>
<comment type="function">
    <text evidence="8">F(1)F(0) ATP synthase produces ATP from ADP in the presence of a proton or sodium gradient. F-type ATPases consist of two structural domains, F(1) containing the extramembraneous catalytic core and F(0) containing the membrane proton channel, linked together by a central stalk and a peripheral stalk. During catalysis, ATP synthesis in the catalytic domain of F(1) is coupled via a rotary mechanism of the central stalk subunits to proton translocation.</text>
</comment>
<dbReference type="InterPro" id="IPR000711">
    <property type="entry name" value="ATPase_OSCP/dsu"/>
</dbReference>
<dbReference type="InterPro" id="IPR026015">
    <property type="entry name" value="ATP_synth_OSCP/delta_N_sf"/>
</dbReference>
<evidence type="ECO:0000256" key="1">
    <source>
        <dbReference type="ARBA" id="ARBA00004370"/>
    </source>
</evidence>
<dbReference type="PRINTS" id="PR00125">
    <property type="entry name" value="ATPASEDELTA"/>
</dbReference>
<proteinExistence type="inferred from homology"/>
<dbReference type="NCBIfam" id="NF004402">
    <property type="entry name" value="PRK05758.2-2"/>
    <property type="match status" value="1"/>
</dbReference>
<keyword evidence="3 8" id="KW-0375">Hydrogen ion transport</keyword>
<dbReference type="AlphaFoldDB" id="A0A378JRQ3"/>
<dbReference type="Pfam" id="PF00213">
    <property type="entry name" value="OSCP"/>
    <property type="match status" value="1"/>
</dbReference>
<comment type="similarity">
    <text evidence="8">Belongs to the ATPase delta chain family.</text>
</comment>
<evidence type="ECO:0000256" key="3">
    <source>
        <dbReference type="ARBA" id="ARBA00022781"/>
    </source>
</evidence>
<dbReference type="GO" id="GO:0016787">
    <property type="term" value="F:hydrolase activity"/>
    <property type="evidence" value="ECO:0007669"/>
    <property type="project" value="UniProtKB-KW"/>
</dbReference>
<gene>
    <name evidence="8 9" type="primary">atpH</name>
    <name evidence="9" type="ORF">NCTC13316_03039</name>
</gene>
<keyword evidence="10" id="KW-1185">Reference proteome</keyword>
<dbReference type="PANTHER" id="PTHR11910">
    <property type="entry name" value="ATP SYNTHASE DELTA CHAIN"/>
    <property type="match status" value="1"/>
</dbReference>
<dbReference type="RefSeq" id="WP_115332433.1">
    <property type="nucleotide sequence ID" value="NZ_CAAAHP010000003.1"/>
</dbReference>
<dbReference type="GO" id="GO:0005886">
    <property type="term" value="C:plasma membrane"/>
    <property type="evidence" value="ECO:0007669"/>
    <property type="project" value="UniProtKB-SubCell"/>
</dbReference>
<dbReference type="Gene3D" id="1.10.520.20">
    <property type="entry name" value="N-terminal domain of the delta subunit of the F1F0-ATP synthase"/>
    <property type="match status" value="1"/>
</dbReference>